<evidence type="ECO:0000256" key="6">
    <source>
        <dbReference type="PROSITE-ProRule" id="PRU00042"/>
    </source>
</evidence>
<evidence type="ECO:0000256" key="1">
    <source>
        <dbReference type="ARBA" id="ARBA00022723"/>
    </source>
</evidence>
<keyword evidence="1" id="KW-0479">Metal-binding</keyword>
<dbReference type="PROSITE" id="PS00028">
    <property type="entry name" value="ZINC_FINGER_C2H2_1"/>
    <property type="match status" value="1"/>
</dbReference>
<dbReference type="Gene3D" id="3.30.160.60">
    <property type="entry name" value="Classic Zinc Finger"/>
    <property type="match status" value="1"/>
</dbReference>
<evidence type="ECO:0000256" key="2">
    <source>
        <dbReference type="ARBA" id="ARBA00022833"/>
    </source>
</evidence>
<accession>A0A6U4VMW2</accession>
<reference evidence="9" key="1">
    <citation type="submission" date="2021-01" db="EMBL/GenBank/DDBJ databases">
        <authorList>
            <person name="Corre E."/>
            <person name="Pelletier E."/>
            <person name="Niang G."/>
            <person name="Scheremetjew M."/>
            <person name="Finn R."/>
            <person name="Kale V."/>
            <person name="Holt S."/>
            <person name="Cochrane G."/>
            <person name="Meng A."/>
            <person name="Brown T."/>
            <person name="Cohen L."/>
        </authorList>
    </citation>
    <scope>NUCLEOTIDE SEQUENCE</scope>
    <source>
        <strain evidence="9">CCMP441</strain>
    </source>
</reference>
<dbReference type="GO" id="GO:0008270">
    <property type="term" value="F:zinc ion binding"/>
    <property type="evidence" value="ECO:0007669"/>
    <property type="project" value="UniProtKB-KW"/>
</dbReference>
<keyword evidence="3" id="KW-0805">Transcription regulation</keyword>
<dbReference type="InterPro" id="IPR036236">
    <property type="entry name" value="Znf_C2H2_sf"/>
</dbReference>
<dbReference type="EMBL" id="HBFK01033884">
    <property type="protein sequence ID" value="CAD8754026.1"/>
    <property type="molecule type" value="Transcribed_RNA"/>
</dbReference>
<evidence type="ECO:0000313" key="9">
    <source>
        <dbReference type="EMBL" id="CAD8754026.1"/>
    </source>
</evidence>
<organism evidence="9">
    <name type="scientific">Hemiselmis andersenii</name>
    <name type="common">Cryptophyte alga</name>
    <dbReference type="NCBI Taxonomy" id="464988"/>
    <lineage>
        <taxon>Eukaryota</taxon>
        <taxon>Cryptophyceae</taxon>
        <taxon>Cryptomonadales</taxon>
        <taxon>Hemiselmidaceae</taxon>
        <taxon>Hemiselmis</taxon>
    </lineage>
</organism>
<keyword evidence="5" id="KW-0539">Nucleus</keyword>
<feature type="region of interest" description="Disordered" evidence="7">
    <location>
        <begin position="127"/>
        <end position="155"/>
    </location>
</feature>
<feature type="compositionally biased region" description="Polar residues" evidence="7">
    <location>
        <begin position="276"/>
        <end position="287"/>
    </location>
</feature>
<dbReference type="PANTHER" id="PTHR47660">
    <property type="entry name" value="TRANSCRIPTION FACTOR WITH C2H2 AND ZN(2)-CYS(6) DNA BINDING DOMAIN (EUROFUNG)-RELATED-RELATED"/>
    <property type="match status" value="1"/>
</dbReference>
<dbReference type="GO" id="GO:0000981">
    <property type="term" value="F:DNA-binding transcription factor activity, RNA polymerase II-specific"/>
    <property type="evidence" value="ECO:0007669"/>
    <property type="project" value="InterPro"/>
</dbReference>
<feature type="domain" description="C2H2-type" evidence="8">
    <location>
        <begin position="47"/>
        <end position="70"/>
    </location>
</feature>
<evidence type="ECO:0000256" key="3">
    <source>
        <dbReference type="ARBA" id="ARBA00023015"/>
    </source>
</evidence>
<protein>
    <recommendedName>
        <fullName evidence="8">C2H2-type domain-containing protein</fullName>
    </recommendedName>
</protein>
<feature type="region of interest" description="Disordered" evidence="7">
    <location>
        <begin position="270"/>
        <end position="290"/>
    </location>
</feature>
<keyword evidence="4" id="KW-0804">Transcription</keyword>
<evidence type="ECO:0000256" key="7">
    <source>
        <dbReference type="SAM" id="MobiDB-lite"/>
    </source>
</evidence>
<keyword evidence="6" id="KW-0863">Zinc-finger</keyword>
<dbReference type="AlphaFoldDB" id="A0A6U4VMW2"/>
<dbReference type="PANTHER" id="PTHR47660:SF2">
    <property type="entry name" value="TRANSCRIPTION FACTOR WITH C2H2 AND ZN(2)-CYS(6) DNA BINDING DOMAIN (EUROFUNG)"/>
    <property type="match status" value="1"/>
</dbReference>
<dbReference type="InterPro" id="IPR036864">
    <property type="entry name" value="Zn2-C6_fun-type_DNA-bd_sf"/>
</dbReference>
<evidence type="ECO:0000259" key="8">
    <source>
        <dbReference type="PROSITE" id="PS50157"/>
    </source>
</evidence>
<sequence>MSAKVEAAGTLPHHVASVLGDPAAAQGGNATTAAAGQPSKAAEEKTYECLFCHKTFGRLFVLKRHEKMHTRGVSADPTLPTAGRRKKAKCACTNCQASKQACDDQDTCEFCQKRGLVCERVAKPVSSKRAHQPLVPHPPAERPPKSQTVRRKQHAPVITRPMSLRVADLSPIPPPHYDAGWAAESQGGDDVMMEDYDMSEASTVRQISESDTLTSATSDTLTLNDGYLSDDYDEEGPNMGVLVEDDDAVPYPGLTIQTNTRDDVLVDEYLRPGSGDSLTSSPHTASPNGIFVMDENDDEMLDEFDEEEEAERLREQEQLLLIEQETMMRLSEQQRMNEQQQLQLQMMMSHQHNAYSAGFR</sequence>
<dbReference type="PROSITE" id="PS50157">
    <property type="entry name" value="ZINC_FINGER_C2H2_2"/>
    <property type="match status" value="1"/>
</dbReference>
<dbReference type="SUPFAM" id="SSF57667">
    <property type="entry name" value="beta-beta-alpha zinc fingers"/>
    <property type="match status" value="1"/>
</dbReference>
<evidence type="ECO:0000256" key="5">
    <source>
        <dbReference type="ARBA" id="ARBA00023242"/>
    </source>
</evidence>
<dbReference type="InterPro" id="IPR013087">
    <property type="entry name" value="Znf_C2H2_type"/>
</dbReference>
<dbReference type="SUPFAM" id="SSF57701">
    <property type="entry name" value="Zn2/Cys6 DNA-binding domain"/>
    <property type="match status" value="1"/>
</dbReference>
<evidence type="ECO:0000256" key="4">
    <source>
        <dbReference type="ARBA" id="ARBA00023163"/>
    </source>
</evidence>
<proteinExistence type="predicted"/>
<keyword evidence="2" id="KW-0862">Zinc</keyword>
<gene>
    <name evidence="9" type="ORF">HAND1043_LOCUS20533</name>
</gene>
<name>A0A6U4VMW2_HEMAN</name>